<dbReference type="InterPro" id="IPR023214">
    <property type="entry name" value="HAD_sf"/>
</dbReference>
<dbReference type="SFLD" id="SFLDG01136">
    <property type="entry name" value="C1.6:_Phosphoserine_Phosphatas"/>
    <property type="match status" value="1"/>
</dbReference>
<evidence type="ECO:0000256" key="11">
    <source>
        <dbReference type="ARBA" id="ARBA00031693"/>
    </source>
</evidence>
<dbReference type="InterPro" id="IPR036412">
    <property type="entry name" value="HAD-like_sf"/>
</dbReference>
<protein>
    <recommendedName>
        <fullName evidence="5">Phosphoserine phosphatase</fullName>
        <ecNumber evidence="4">3.1.3.3</ecNumber>
    </recommendedName>
    <alternativeName>
        <fullName evidence="11">O-phosphoserine phosphohydrolase</fullName>
    </alternativeName>
</protein>
<reference evidence="15" key="1">
    <citation type="submission" date="2020-12" db="EMBL/GenBank/DDBJ databases">
        <title>Bacterial taxonomy.</title>
        <authorList>
            <person name="Pan X."/>
        </authorList>
    </citation>
    <scope>NUCLEOTIDE SEQUENCE</scope>
    <source>
        <strain evidence="15">B2012</strain>
    </source>
</reference>
<proteinExistence type="inferred from homology"/>
<keyword evidence="9" id="KW-0460">Magnesium</keyword>
<name>A0A934IPA0_9HYPH</name>
<comment type="catalytic activity">
    <reaction evidence="12">
        <text>O-phospho-L-serine + H2O = L-serine + phosphate</text>
        <dbReference type="Rhea" id="RHEA:21208"/>
        <dbReference type="ChEBI" id="CHEBI:15377"/>
        <dbReference type="ChEBI" id="CHEBI:33384"/>
        <dbReference type="ChEBI" id="CHEBI:43474"/>
        <dbReference type="ChEBI" id="CHEBI:57524"/>
        <dbReference type="EC" id="3.1.3.3"/>
    </reaction>
</comment>
<evidence type="ECO:0000256" key="5">
    <source>
        <dbReference type="ARBA" id="ARBA00015196"/>
    </source>
</evidence>
<dbReference type="InterPro" id="IPR050582">
    <property type="entry name" value="HAD-like_SerB"/>
</dbReference>
<evidence type="ECO:0000256" key="1">
    <source>
        <dbReference type="ARBA" id="ARBA00001946"/>
    </source>
</evidence>
<comment type="pathway">
    <text evidence="2">Amino-acid biosynthesis; L-serine biosynthesis; L-serine from 3-phospho-D-glycerate: step 3/3.</text>
</comment>
<dbReference type="SFLD" id="SFLDF00029">
    <property type="entry name" value="phosphoserine_phosphatase"/>
    <property type="match status" value="1"/>
</dbReference>
<evidence type="ECO:0000256" key="10">
    <source>
        <dbReference type="ARBA" id="ARBA00023299"/>
    </source>
</evidence>
<keyword evidence="10" id="KW-0718">Serine biosynthesis</keyword>
<dbReference type="GO" id="GO:0036424">
    <property type="term" value="F:L-phosphoserine phosphatase activity"/>
    <property type="evidence" value="ECO:0007669"/>
    <property type="project" value="InterPro"/>
</dbReference>
<dbReference type="AlphaFoldDB" id="A0A934IPA0"/>
<dbReference type="InterPro" id="IPR004469">
    <property type="entry name" value="PSP"/>
</dbReference>
<evidence type="ECO:0000313" key="15">
    <source>
        <dbReference type="EMBL" id="MBJ3776151.1"/>
    </source>
</evidence>
<dbReference type="RefSeq" id="WP_198882029.1">
    <property type="nucleotide sequence ID" value="NZ_JAEKJA010000007.1"/>
</dbReference>
<evidence type="ECO:0000256" key="6">
    <source>
        <dbReference type="ARBA" id="ARBA00022605"/>
    </source>
</evidence>
<evidence type="ECO:0000256" key="8">
    <source>
        <dbReference type="ARBA" id="ARBA00022801"/>
    </source>
</evidence>
<gene>
    <name evidence="15" type="primary">serB</name>
    <name evidence="15" type="ORF">JCR33_10660</name>
</gene>
<keyword evidence="7" id="KW-0479">Metal-binding</keyword>
<dbReference type="PANTHER" id="PTHR43344">
    <property type="entry name" value="PHOSPHOSERINE PHOSPHATASE"/>
    <property type="match status" value="1"/>
</dbReference>
<keyword evidence="16" id="KW-1185">Reference proteome</keyword>
<evidence type="ECO:0000256" key="13">
    <source>
        <dbReference type="ARBA" id="ARBA00048523"/>
    </source>
</evidence>
<keyword evidence="8 15" id="KW-0378">Hydrolase</keyword>
<evidence type="ECO:0000256" key="9">
    <source>
        <dbReference type="ARBA" id="ARBA00022842"/>
    </source>
</evidence>
<evidence type="ECO:0000256" key="4">
    <source>
        <dbReference type="ARBA" id="ARBA00012640"/>
    </source>
</evidence>
<evidence type="ECO:0000256" key="12">
    <source>
        <dbReference type="ARBA" id="ARBA00048138"/>
    </source>
</evidence>
<evidence type="ECO:0000256" key="3">
    <source>
        <dbReference type="ARBA" id="ARBA00009184"/>
    </source>
</evidence>
<dbReference type="SUPFAM" id="SSF56784">
    <property type="entry name" value="HAD-like"/>
    <property type="match status" value="1"/>
</dbReference>
<sequence length="296" mass="30620">MDLVVTLVAPVSLDPSRVVPFVRELGALRAERLGTRAADVFLCADLAATRAAVKALAGDDALDALVQPLAHRTKRLVVSDMDSTMIEQECIDELAGVHGLKPRVAAITERAMRGELDFAAALTERVGLLKGIPEASIDELLARVITPSPGAATLAATCRAHGVRTVLVSGGFTAFAEPVAARLGIDVAFANRLIAADGVLTGEVAHPILGADAKRERLLAEADALGVSLDDTMAIGDGANDLAMIEKAGLGLAYKAKPKVAAAADGAIQHTDLKTVLYAMGIAPERFVVPEGDGAP</sequence>
<evidence type="ECO:0000256" key="7">
    <source>
        <dbReference type="ARBA" id="ARBA00022723"/>
    </source>
</evidence>
<accession>A0A934IPA0</accession>
<comment type="similarity">
    <text evidence="3">Belongs to the HAD-like hydrolase superfamily. SerB family.</text>
</comment>
<comment type="caution">
    <text evidence="15">The sequence shown here is derived from an EMBL/GenBank/DDBJ whole genome shotgun (WGS) entry which is preliminary data.</text>
</comment>
<dbReference type="GO" id="GO:0005737">
    <property type="term" value="C:cytoplasm"/>
    <property type="evidence" value="ECO:0007669"/>
    <property type="project" value="TreeGrafter"/>
</dbReference>
<dbReference type="EMBL" id="JAEKJA010000007">
    <property type="protein sequence ID" value="MBJ3776151.1"/>
    <property type="molecule type" value="Genomic_DNA"/>
</dbReference>
<comment type="catalytic activity">
    <reaction evidence="13">
        <text>O-phospho-D-serine + H2O = D-serine + phosphate</text>
        <dbReference type="Rhea" id="RHEA:24873"/>
        <dbReference type="ChEBI" id="CHEBI:15377"/>
        <dbReference type="ChEBI" id="CHEBI:35247"/>
        <dbReference type="ChEBI" id="CHEBI:43474"/>
        <dbReference type="ChEBI" id="CHEBI:58680"/>
        <dbReference type="EC" id="3.1.3.3"/>
    </reaction>
</comment>
<dbReference type="SFLD" id="SFLDG01137">
    <property type="entry name" value="C1.6.1:_Phosphoserine_Phosphat"/>
    <property type="match status" value="1"/>
</dbReference>
<dbReference type="Pfam" id="PF12710">
    <property type="entry name" value="HAD"/>
    <property type="match status" value="1"/>
</dbReference>
<evidence type="ECO:0000256" key="2">
    <source>
        <dbReference type="ARBA" id="ARBA00005135"/>
    </source>
</evidence>
<dbReference type="NCBIfam" id="TIGR00338">
    <property type="entry name" value="serB"/>
    <property type="match status" value="1"/>
</dbReference>
<feature type="active site" description="Nucleophile" evidence="14">
    <location>
        <position position="80"/>
    </location>
</feature>
<dbReference type="GO" id="GO:0000287">
    <property type="term" value="F:magnesium ion binding"/>
    <property type="evidence" value="ECO:0007669"/>
    <property type="project" value="TreeGrafter"/>
</dbReference>
<dbReference type="Gene3D" id="3.40.50.1000">
    <property type="entry name" value="HAD superfamily/HAD-like"/>
    <property type="match status" value="1"/>
</dbReference>
<organism evidence="15 16">
    <name type="scientific">Acuticoccus mangrovi</name>
    <dbReference type="NCBI Taxonomy" id="2796142"/>
    <lineage>
        <taxon>Bacteria</taxon>
        <taxon>Pseudomonadati</taxon>
        <taxon>Pseudomonadota</taxon>
        <taxon>Alphaproteobacteria</taxon>
        <taxon>Hyphomicrobiales</taxon>
        <taxon>Amorphaceae</taxon>
        <taxon>Acuticoccus</taxon>
    </lineage>
</organism>
<dbReference type="EC" id="3.1.3.3" evidence="4"/>
<comment type="cofactor">
    <cofactor evidence="1">
        <name>Mg(2+)</name>
        <dbReference type="ChEBI" id="CHEBI:18420"/>
    </cofactor>
</comment>
<keyword evidence="6" id="KW-0028">Amino-acid biosynthesis</keyword>
<dbReference type="GO" id="GO:0006564">
    <property type="term" value="P:L-serine biosynthetic process"/>
    <property type="evidence" value="ECO:0007669"/>
    <property type="project" value="UniProtKB-KW"/>
</dbReference>
<evidence type="ECO:0000313" key="16">
    <source>
        <dbReference type="Proteomes" id="UP000609531"/>
    </source>
</evidence>
<dbReference type="PANTHER" id="PTHR43344:SF2">
    <property type="entry name" value="PHOSPHOSERINE PHOSPHATASE"/>
    <property type="match status" value="1"/>
</dbReference>
<dbReference type="NCBIfam" id="TIGR01488">
    <property type="entry name" value="HAD-SF-IB"/>
    <property type="match status" value="1"/>
</dbReference>
<dbReference type="SFLD" id="SFLDS00003">
    <property type="entry name" value="Haloacid_Dehalogenase"/>
    <property type="match status" value="1"/>
</dbReference>
<feature type="active site" description="Proton donor" evidence="14">
    <location>
        <position position="82"/>
    </location>
</feature>
<evidence type="ECO:0000256" key="14">
    <source>
        <dbReference type="PIRSR" id="PIRSR604469-1"/>
    </source>
</evidence>
<dbReference type="Proteomes" id="UP000609531">
    <property type="component" value="Unassembled WGS sequence"/>
</dbReference>